<evidence type="ECO:0000313" key="4">
    <source>
        <dbReference type="EMBL" id="CAF4705558.1"/>
    </source>
</evidence>
<dbReference type="Pfam" id="PF00646">
    <property type="entry name" value="F-box"/>
    <property type="match status" value="1"/>
</dbReference>
<feature type="domain" description="F-box" evidence="1">
    <location>
        <begin position="3"/>
        <end position="50"/>
    </location>
</feature>
<dbReference type="Proteomes" id="UP000681720">
    <property type="component" value="Unassembled WGS sequence"/>
</dbReference>
<dbReference type="OrthoDB" id="10055595at2759"/>
<organism evidence="2 6">
    <name type="scientific">Rotaria magnacalcarata</name>
    <dbReference type="NCBI Taxonomy" id="392030"/>
    <lineage>
        <taxon>Eukaryota</taxon>
        <taxon>Metazoa</taxon>
        <taxon>Spiralia</taxon>
        <taxon>Gnathifera</taxon>
        <taxon>Rotifera</taxon>
        <taxon>Eurotatoria</taxon>
        <taxon>Bdelloidea</taxon>
        <taxon>Philodinida</taxon>
        <taxon>Philodinidae</taxon>
        <taxon>Rotaria</taxon>
    </lineage>
</organism>
<dbReference type="AlphaFoldDB" id="A0A816HB56"/>
<sequence>MSYSSLDILPNDILYEIFGYLSLIDVIESFFSLSKRLSRIIVNEYFWHIRIGDSTMSLSMFNHHCKNVLQLIGGRVVSLRLILINVINGWPPGVATVQLFMDRPGPLRPVSKMDPPGPTH</sequence>
<proteinExistence type="predicted"/>
<dbReference type="EMBL" id="CAJOBI010326353">
    <property type="protein sequence ID" value="CAF5192440.1"/>
    <property type="molecule type" value="Genomic_DNA"/>
</dbReference>
<dbReference type="InterPro" id="IPR036047">
    <property type="entry name" value="F-box-like_dom_sf"/>
</dbReference>
<comment type="caution">
    <text evidence="2">The sequence shown here is derived from an EMBL/GenBank/DDBJ whole genome shotgun (WGS) entry which is preliminary data.</text>
</comment>
<protein>
    <recommendedName>
        <fullName evidence="1">F-box domain-containing protein</fullName>
    </recommendedName>
</protein>
<dbReference type="InterPro" id="IPR001810">
    <property type="entry name" value="F-box_dom"/>
</dbReference>
<name>A0A816HB56_9BILA</name>
<evidence type="ECO:0000313" key="5">
    <source>
        <dbReference type="EMBL" id="CAF5192440.1"/>
    </source>
</evidence>
<reference evidence="2" key="1">
    <citation type="submission" date="2021-02" db="EMBL/GenBank/DDBJ databases">
        <authorList>
            <person name="Nowell W R."/>
        </authorList>
    </citation>
    <scope>NUCLEOTIDE SEQUENCE</scope>
</reference>
<evidence type="ECO:0000313" key="3">
    <source>
        <dbReference type="EMBL" id="CAF2221209.1"/>
    </source>
</evidence>
<dbReference type="EMBL" id="CAJNRE010020073">
    <property type="protein sequence ID" value="CAF2221209.1"/>
    <property type="molecule type" value="Genomic_DNA"/>
</dbReference>
<evidence type="ECO:0000313" key="2">
    <source>
        <dbReference type="EMBL" id="CAF1683797.1"/>
    </source>
</evidence>
<accession>A0A816HB56</accession>
<gene>
    <name evidence="4" type="ORF">GIL414_LOCUS43240</name>
    <name evidence="2" type="ORF">KQP761_LOCUS37676</name>
    <name evidence="3" type="ORF">MBJ925_LOCUS36388</name>
    <name evidence="5" type="ORF">SMN809_LOCUS72736</name>
</gene>
<dbReference type="EMBL" id="CAJOBJ010127304">
    <property type="protein sequence ID" value="CAF4705558.1"/>
    <property type="molecule type" value="Genomic_DNA"/>
</dbReference>
<evidence type="ECO:0000313" key="6">
    <source>
        <dbReference type="Proteomes" id="UP000663834"/>
    </source>
</evidence>
<dbReference type="Proteomes" id="UP000663834">
    <property type="component" value="Unassembled WGS sequence"/>
</dbReference>
<evidence type="ECO:0000259" key="1">
    <source>
        <dbReference type="PROSITE" id="PS50181"/>
    </source>
</evidence>
<dbReference type="PROSITE" id="PS50181">
    <property type="entry name" value="FBOX"/>
    <property type="match status" value="1"/>
</dbReference>
<dbReference type="Proteomes" id="UP000663824">
    <property type="component" value="Unassembled WGS sequence"/>
</dbReference>
<dbReference type="Proteomes" id="UP000676336">
    <property type="component" value="Unassembled WGS sequence"/>
</dbReference>
<dbReference type="SUPFAM" id="SSF81383">
    <property type="entry name" value="F-box domain"/>
    <property type="match status" value="1"/>
</dbReference>
<dbReference type="EMBL" id="CAJNOW010021339">
    <property type="protein sequence ID" value="CAF1683797.1"/>
    <property type="molecule type" value="Genomic_DNA"/>
</dbReference>